<dbReference type="RefSeq" id="WP_134363785.1">
    <property type="nucleotide sequence ID" value="NZ_SOGJ01000023.1"/>
</dbReference>
<gene>
    <name evidence="3" type="ORF">E3O65_11155</name>
</gene>
<feature type="transmembrane region" description="Helical" evidence="2">
    <location>
        <begin position="65"/>
        <end position="86"/>
    </location>
</feature>
<comment type="caution">
    <text evidence="3">The sequence shown here is derived from an EMBL/GenBank/DDBJ whole genome shotgun (WGS) entry which is preliminary data.</text>
</comment>
<evidence type="ECO:0000313" key="4">
    <source>
        <dbReference type="Proteomes" id="UP000298355"/>
    </source>
</evidence>
<feature type="region of interest" description="Disordered" evidence="1">
    <location>
        <begin position="1"/>
        <end position="24"/>
    </location>
</feature>
<proteinExistence type="predicted"/>
<dbReference type="EMBL" id="SOGJ01000023">
    <property type="protein sequence ID" value="TFC97344.1"/>
    <property type="molecule type" value="Genomic_DNA"/>
</dbReference>
<dbReference type="PIRSF" id="PIRSF021697">
    <property type="entry name" value="UCP021697"/>
    <property type="match status" value="1"/>
</dbReference>
<evidence type="ECO:0000256" key="2">
    <source>
        <dbReference type="SAM" id="Phobius"/>
    </source>
</evidence>
<evidence type="ECO:0000313" key="3">
    <source>
        <dbReference type="EMBL" id="TFC97344.1"/>
    </source>
</evidence>
<protein>
    <submittedName>
        <fullName evidence="3">RDD family protein</fullName>
    </submittedName>
</protein>
<keyword evidence="4" id="KW-1185">Reference proteome</keyword>
<evidence type="ECO:0000256" key="1">
    <source>
        <dbReference type="SAM" id="MobiDB-lite"/>
    </source>
</evidence>
<name>A0ABY2J0Y8_9MICO</name>
<dbReference type="PANTHER" id="PTHR36115">
    <property type="entry name" value="PROLINE-RICH ANTIGEN HOMOLOG-RELATED"/>
    <property type="match status" value="1"/>
</dbReference>
<keyword evidence="2" id="KW-0472">Membrane</keyword>
<feature type="transmembrane region" description="Helical" evidence="2">
    <location>
        <begin position="41"/>
        <end position="59"/>
    </location>
</feature>
<keyword evidence="2" id="KW-0812">Transmembrane</keyword>
<dbReference type="InterPro" id="IPR016795">
    <property type="entry name" value="UCP021697"/>
</dbReference>
<organism evidence="3 4">
    <name type="scientific">Cryobacterium breve</name>
    <dbReference type="NCBI Taxonomy" id="1259258"/>
    <lineage>
        <taxon>Bacteria</taxon>
        <taxon>Bacillati</taxon>
        <taxon>Actinomycetota</taxon>
        <taxon>Actinomycetes</taxon>
        <taxon>Micrococcales</taxon>
        <taxon>Microbacteriaceae</taxon>
        <taxon>Cryobacterium</taxon>
    </lineage>
</organism>
<accession>A0ABY2J0Y8</accession>
<dbReference type="PANTHER" id="PTHR36115:SF6">
    <property type="entry name" value="PROLINE-RICH ANTIGEN HOMOLOG"/>
    <property type="match status" value="1"/>
</dbReference>
<sequence>MSAAASKSTTFGQLPPSRWPGERLGLPNEGIRSVGRVGRRIGALAIDWSMAYGAGALFFSSDGVVNGFAVSGLFVALQIVFIPTIGGSIGHRLFGLRVVPLQRGWVGVWRPVVRSVLLGLAVPALVWDSDQRGFHDKVAGTVLIRG</sequence>
<reference evidence="3 4" key="1">
    <citation type="submission" date="2019-03" db="EMBL/GenBank/DDBJ databases">
        <title>Genomics of glacier-inhabiting Cryobacterium strains.</title>
        <authorList>
            <person name="Liu Q."/>
            <person name="Xin Y.-H."/>
        </authorList>
    </citation>
    <scope>NUCLEOTIDE SEQUENCE [LARGE SCALE GENOMIC DNA]</scope>
    <source>
        <strain evidence="3 4">TMT4-23</strain>
    </source>
</reference>
<dbReference type="Proteomes" id="UP000298355">
    <property type="component" value="Unassembled WGS sequence"/>
</dbReference>
<feature type="compositionally biased region" description="Polar residues" evidence="1">
    <location>
        <begin position="1"/>
        <end position="12"/>
    </location>
</feature>
<dbReference type="InterPro" id="IPR051791">
    <property type="entry name" value="Pra-immunoreactive"/>
</dbReference>
<keyword evidence="2" id="KW-1133">Transmembrane helix</keyword>